<dbReference type="eggNOG" id="ENOG5033QQP">
    <property type="taxonomic scope" value="Bacteria"/>
</dbReference>
<dbReference type="Proteomes" id="UP000076404">
    <property type="component" value="Chromosome"/>
</dbReference>
<dbReference type="KEGG" id="gph:GEMMAAP_03055"/>
<name>A0A143BHT8_9BACT</name>
<evidence type="ECO:0008006" key="4">
    <source>
        <dbReference type="Google" id="ProtNLM"/>
    </source>
</evidence>
<organism evidence="2 3">
    <name type="scientific">Gemmatimonas phototrophica</name>
    <dbReference type="NCBI Taxonomy" id="1379270"/>
    <lineage>
        <taxon>Bacteria</taxon>
        <taxon>Pseudomonadati</taxon>
        <taxon>Gemmatimonadota</taxon>
        <taxon>Gemmatimonadia</taxon>
        <taxon>Gemmatimonadales</taxon>
        <taxon>Gemmatimonadaceae</taxon>
        <taxon>Gemmatimonas</taxon>
    </lineage>
</organism>
<dbReference type="RefSeq" id="WP_026849381.1">
    <property type="nucleotide sequence ID" value="NZ_CP011454.1"/>
</dbReference>
<reference evidence="2 3" key="1">
    <citation type="journal article" date="2014" name="Proc. Natl. Acad. Sci. U.S.A.">
        <title>Functional type 2 photosynthetic reaction centers found in the rare bacterial phylum Gemmatimonadetes.</title>
        <authorList>
            <person name="Zeng Y."/>
            <person name="Feng F."/>
            <person name="Medova H."/>
            <person name="Dean J."/>
            <person name="Koblizek M."/>
        </authorList>
    </citation>
    <scope>NUCLEOTIDE SEQUENCE [LARGE SCALE GENOMIC DNA]</scope>
    <source>
        <strain evidence="2 3">AP64</strain>
    </source>
</reference>
<feature type="signal peptide" evidence="1">
    <location>
        <begin position="1"/>
        <end position="20"/>
    </location>
</feature>
<dbReference type="OrthoDB" id="9781774at2"/>
<protein>
    <recommendedName>
        <fullName evidence="4">DUF885 domain-containing protein</fullName>
    </recommendedName>
</protein>
<keyword evidence="3" id="KW-1185">Reference proteome</keyword>
<dbReference type="EMBL" id="CP011454">
    <property type="protein sequence ID" value="AMW04092.1"/>
    <property type="molecule type" value="Genomic_DNA"/>
</dbReference>
<evidence type="ECO:0000313" key="3">
    <source>
        <dbReference type="Proteomes" id="UP000076404"/>
    </source>
</evidence>
<evidence type="ECO:0000313" key="2">
    <source>
        <dbReference type="EMBL" id="AMW04092.1"/>
    </source>
</evidence>
<accession>A0A143BHT8</accession>
<keyword evidence="1" id="KW-0732">Signal</keyword>
<proteinExistence type="predicted"/>
<gene>
    <name evidence="2" type="ORF">GEMMAAP_03055</name>
</gene>
<dbReference type="AlphaFoldDB" id="A0A143BHT8"/>
<dbReference type="PROSITE" id="PS51257">
    <property type="entry name" value="PROKAR_LIPOPROTEIN"/>
    <property type="match status" value="1"/>
</dbReference>
<feature type="chain" id="PRO_5007506421" description="DUF885 domain-containing protein" evidence="1">
    <location>
        <begin position="21"/>
        <end position="371"/>
    </location>
</feature>
<reference evidence="2 3" key="2">
    <citation type="journal article" date="2016" name="Environ. Microbiol. Rep.">
        <title>Metagenomic evidence for the presence of phototrophic Gemmatimonadetes bacteria in diverse environments.</title>
        <authorList>
            <person name="Zeng Y."/>
            <person name="Baumbach J."/>
            <person name="Barbosa E.G."/>
            <person name="Azevedo V."/>
            <person name="Zhang C."/>
            <person name="Koblizek M."/>
        </authorList>
    </citation>
    <scope>NUCLEOTIDE SEQUENCE [LARGE SCALE GENOMIC DNA]</scope>
    <source>
        <strain evidence="2 3">AP64</strain>
    </source>
</reference>
<evidence type="ECO:0000256" key="1">
    <source>
        <dbReference type="SAM" id="SignalP"/>
    </source>
</evidence>
<sequence>MRFRLLLCLSASLFLGCASAGPAATATPAAAPIADAADPTLGTAQPPLRWPVRTVPHVDLWLHAFAMLSDDSATVPLYRRGYRDSITVLKNQRNLLTALDGNRETLIKGLRRNGYLNAQFLPFGYANWEELRASAEQFLQLAGDPRRAPTREAAIRMQQFASVFTTAADREWLRLFLSGVQDEATRFFLPEHQRLLRERAATITAVDSLWQQVYRTKFERFLNNTSQRQGDLVLSLPIGGEGRTGPGYTGRTMVAVTYPARPADAAQALLVLAHEVTGALAGPVVSDNTTPAEQRTGVADRYVSAAQVQAGAVLLARLAPELVSAYHSYYLAQAGQRVTGSVAAAFDKTFALPPIIRDALVRQIDIVLSGI</sequence>